<name>A0A2U2HED0_9BURK</name>
<dbReference type="Proteomes" id="UP000241421">
    <property type="component" value="Unassembled WGS sequence"/>
</dbReference>
<dbReference type="EMBL" id="PXWF02000306">
    <property type="protein sequence ID" value="PWF41876.1"/>
    <property type="molecule type" value="Genomic_DNA"/>
</dbReference>
<evidence type="ECO:0000313" key="1">
    <source>
        <dbReference type="EMBL" id="PWF41876.1"/>
    </source>
</evidence>
<protein>
    <recommendedName>
        <fullName evidence="3">Type VI secretion system tip protein VgrG</fullName>
    </recommendedName>
</protein>
<dbReference type="Gene3D" id="2.30.110.50">
    <property type="match status" value="1"/>
</dbReference>
<dbReference type="SUPFAM" id="SSF69279">
    <property type="entry name" value="Phage tail proteins"/>
    <property type="match status" value="1"/>
</dbReference>
<dbReference type="AlphaFoldDB" id="A0A2U2HED0"/>
<evidence type="ECO:0008006" key="3">
    <source>
        <dbReference type="Google" id="ProtNLM"/>
    </source>
</evidence>
<proteinExistence type="predicted"/>
<feature type="non-terminal residue" evidence="1">
    <location>
        <position position="73"/>
    </location>
</feature>
<dbReference type="RefSeq" id="WP_146204623.1">
    <property type="nucleotide sequence ID" value="NZ_PXWF02000306.1"/>
</dbReference>
<evidence type="ECO:0000313" key="2">
    <source>
        <dbReference type="Proteomes" id="UP000241421"/>
    </source>
</evidence>
<accession>A0A2U2HED0</accession>
<reference evidence="1 2" key="1">
    <citation type="submission" date="2018-04" db="EMBL/GenBank/DDBJ databases">
        <title>Massilia violaceinigra sp. nov., a novel purple-pigmented bacterium isolated from Tianshan glacier, Xinjiang, China.</title>
        <authorList>
            <person name="Wang H."/>
        </authorList>
    </citation>
    <scope>NUCLEOTIDE SEQUENCE [LARGE SCALE GENOMIC DNA]</scope>
    <source>
        <strain evidence="1 2">B448-2</strain>
    </source>
</reference>
<sequence>MLEHVSALFGQHTQANRLLRLTTPLGSDKLLAECVRGEETISDGYTFTISALSHDAKISLRSLLGQPALLELL</sequence>
<comment type="caution">
    <text evidence="1">The sequence shown here is derived from an EMBL/GenBank/DDBJ whole genome shotgun (WGS) entry which is preliminary data.</text>
</comment>
<dbReference type="OrthoDB" id="8759909at2"/>
<keyword evidence="2" id="KW-1185">Reference proteome</keyword>
<organism evidence="1 2">
    <name type="scientific">Massilia glaciei</name>
    <dbReference type="NCBI Taxonomy" id="1524097"/>
    <lineage>
        <taxon>Bacteria</taxon>
        <taxon>Pseudomonadati</taxon>
        <taxon>Pseudomonadota</taxon>
        <taxon>Betaproteobacteria</taxon>
        <taxon>Burkholderiales</taxon>
        <taxon>Oxalobacteraceae</taxon>
        <taxon>Telluria group</taxon>
        <taxon>Massilia</taxon>
    </lineage>
</organism>
<gene>
    <name evidence="1" type="ORF">C7C56_023730</name>
</gene>